<dbReference type="Proteomes" id="UP000226437">
    <property type="component" value="Unassembled WGS sequence"/>
</dbReference>
<reference evidence="1 2" key="1">
    <citation type="submission" date="2017-10" db="EMBL/GenBank/DDBJ databases">
        <title>The draft genome sequence of Lewinella marina KCTC 32374.</title>
        <authorList>
            <person name="Wang K."/>
        </authorList>
    </citation>
    <scope>NUCLEOTIDE SEQUENCE [LARGE SCALE GENOMIC DNA]</scope>
    <source>
        <strain evidence="1 2">MKG-38</strain>
    </source>
</reference>
<comment type="caution">
    <text evidence="1">The sequence shown here is derived from an EMBL/GenBank/DDBJ whole genome shotgun (WGS) entry which is preliminary data.</text>
</comment>
<dbReference type="EMBL" id="PDLO01000011">
    <property type="protein sequence ID" value="PHK97192.1"/>
    <property type="molecule type" value="Genomic_DNA"/>
</dbReference>
<sequence length="1149" mass="127293">MALVINNNSSHSLPLFSEHQVLRARDLNNLVSAVFAQLRQNRIFNVGLGIVEGFSVRWDEDRGALVVGRGFGVSSDGYAFDLDECAFTHFRGANSLGVSPEQRVGGCDDYYTLLDKISGGGGNYELGAPGEVVALRENWQRLVPDAAEGAVIPAGRYCLLYLYREAQEARASCFSDCEAAGADQVGQYHAVLVPMEDREDGPEAEVVKIDLPEVPRLPAFGLVEQEIKLCRIRNWEDLYQSYRAACVGIREELALAYGAAARLLNAPGGTQPDAADTALYAATQAVLGRLTEEVYPADPGGECTDIQYLYTYHEDLILAYAAFYRLLQGQTITLGNTEESATGATRCAFSRHLELRTIYFDGESGGRALISDEAEAADPCRTGRILPDNGEERRTLLDEGQQYLVRMQRLVEEGHLFFSTWKREALFDPRITPGDRRFPFLKGNALPFYYHPDVMDDWRVGVQPTIAAYRYVAHSVEHPLLYRPENWDFYRIEGHLGHPLRQNTLGDNPDNLREGGVRARIEELRDCLNLAFDVVDVSLDEPDEEKRLEVITGSDRDNWYKNVRNDILGTLIPLAGGAKTDGSDPDDPALQRCRSVVEFLHAHPHLTTINDWEELKGPVDFCAPLPATLTSQRLDTFVQVYRELVRLLEEMRAKRDSDDPLPYLDLELAECIREAAIEEVRYRESLWRRCYLAGFSRLHPGLVHWGGVPRGGTFVLVHKSSFDREGLIQILRRYTDASSGAFANSSDADLITYARRLQINPESFRRKEVVADFCLPYLCCGAGAVNLQATTPLPPEPLTLEVRTEACTTLKQLLAELGLSVTVNETGGDLTVATADNVEIGNAVRIHTLTQGVAFEGLTPAQLADATLELVATYRKGDRSVNQAFTVSRQPEWIRMNVNFAGRETVDDVRYCRYDLRFEISPSNARVSLDNPPAGVTYDATEQSLRVPEDIAGQIDGLSLIATAGDCTARHTFILPPKPGDDVVAPPAGNTTPPALAIVLNTRRSTREETLEGLGVAETETTVKGEAYGKTQEYVSDSITDVQPDRGLDPALTALTRLHTEEAEQAVFIRKAAMLVATSFLDKLALAGKGEELTDDQEKLMNSLKQTLTALGITGDQVFKNWKVSELYTGIDRKRLGYIGNQLRANEKG</sequence>
<accession>A0A2G0CB54</accession>
<proteinExistence type="predicted"/>
<evidence type="ECO:0000313" key="1">
    <source>
        <dbReference type="EMBL" id="PHK97192.1"/>
    </source>
</evidence>
<keyword evidence="2" id="KW-1185">Reference proteome</keyword>
<evidence type="ECO:0000313" key="2">
    <source>
        <dbReference type="Proteomes" id="UP000226437"/>
    </source>
</evidence>
<dbReference type="RefSeq" id="WP_099107840.1">
    <property type="nucleotide sequence ID" value="NZ_JAATJF010000003.1"/>
</dbReference>
<dbReference type="OrthoDB" id="596204at2"/>
<gene>
    <name evidence="1" type="ORF">CGL56_17275</name>
</gene>
<organism evidence="1 2">
    <name type="scientific">Neolewinella marina</name>
    <dbReference type="NCBI Taxonomy" id="438751"/>
    <lineage>
        <taxon>Bacteria</taxon>
        <taxon>Pseudomonadati</taxon>
        <taxon>Bacteroidota</taxon>
        <taxon>Saprospiria</taxon>
        <taxon>Saprospirales</taxon>
        <taxon>Lewinellaceae</taxon>
        <taxon>Neolewinella</taxon>
    </lineage>
</organism>
<protein>
    <submittedName>
        <fullName evidence="1">Uncharacterized protein</fullName>
    </submittedName>
</protein>
<name>A0A2G0CB54_9BACT</name>
<dbReference type="AlphaFoldDB" id="A0A2G0CB54"/>